<evidence type="ECO:0000313" key="2">
    <source>
        <dbReference type="Proteomes" id="UP000828390"/>
    </source>
</evidence>
<gene>
    <name evidence="1" type="ORF">DPMN_077995</name>
</gene>
<reference evidence="1" key="1">
    <citation type="journal article" date="2019" name="bioRxiv">
        <title>The Genome of the Zebra Mussel, Dreissena polymorpha: A Resource for Invasive Species Research.</title>
        <authorList>
            <person name="McCartney M.A."/>
            <person name="Auch B."/>
            <person name="Kono T."/>
            <person name="Mallez S."/>
            <person name="Zhang Y."/>
            <person name="Obille A."/>
            <person name="Becker A."/>
            <person name="Abrahante J.E."/>
            <person name="Garbe J."/>
            <person name="Badalamenti J.P."/>
            <person name="Herman A."/>
            <person name="Mangelson H."/>
            <person name="Liachko I."/>
            <person name="Sullivan S."/>
            <person name="Sone E.D."/>
            <person name="Koren S."/>
            <person name="Silverstein K.A.T."/>
            <person name="Beckman K.B."/>
            <person name="Gohl D.M."/>
        </authorList>
    </citation>
    <scope>NUCLEOTIDE SEQUENCE</scope>
    <source>
        <strain evidence="1">Duluth1</strain>
        <tissue evidence="1">Whole animal</tissue>
    </source>
</reference>
<proteinExistence type="predicted"/>
<reference evidence="1" key="2">
    <citation type="submission" date="2020-11" db="EMBL/GenBank/DDBJ databases">
        <authorList>
            <person name="McCartney M.A."/>
            <person name="Auch B."/>
            <person name="Kono T."/>
            <person name="Mallez S."/>
            <person name="Becker A."/>
            <person name="Gohl D.M."/>
            <person name="Silverstein K.A.T."/>
            <person name="Koren S."/>
            <person name="Bechman K.B."/>
            <person name="Herman A."/>
            <person name="Abrahante J.E."/>
            <person name="Garbe J."/>
        </authorList>
    </citation>
    <scope>NUCLEOTIDE SEQUENCE</scope>
    <source>
        <strain evidence="1">Duluth1</strain>
        <tissue evidence="1">Whole animal</tissue>
    </source>
</reference>
<dbReference type="Proteomes" id="UP000828390">
    <property type="component" value="Unassembled WGS sequence"/>
</dbReference>
<sequence>MGEPKKEVTARQKGMFVYYICLSNMLHLLRNTSTKHDDVFEIVQSYKPIYAYRLEKKALANSVDPDETPHDAASHQGLRCLLKGISNTSYSMSFQKTAQTQTRRRMMLFAKALFSRR</sequence>
<name>A0A9D3YLG7_DREPO</name>
<dbReference type="EMBL" id="JAIWYP010000015">
    <property type="protein sequence ID" value="KAH3702967.1"/>
    <property type="molecule type" value="Genomic_DNA"/>
</dbReference>
<keyword evidence="2" id="KW-1185">Reference proteome</keyword>
<evidence type="ECO:0000313" key="1">
    <source>
        <dbReference type="EMBL" id="KAH3702967.1"/>
    </source>
</evidence>
<comment type="caution">
    <text evidence="1">The sequence shown here is derived from an EMBL/GenBank/DDBJ whole genome shotgun (WGS) entry which is preliminary data.</text>
</comment>
<organism evidence="1 2">
    <name type="scientific">Dreissena polymorpha</name>
    <name type="common">Zebra mussel</name>
    <name type="synonym">Mytilus polymorpha</name>
    <dbReference type="NCBI Taxonomy" id="45954"/>
    <lineage>
        <taxon>Eukaryota</taxon>
        <taxon>Metazoa</taxon>
        <taxon>Spiralia</taxon>
        <taxon>Lophotrochozoa</taxon>
        <taxon>Mollusca</taxon>
        <taxon>Bivalvia</taxon>
        <taxon>Autobranchia</taxon>
        <taxon>Heteroconchia</taxon>
        <taxon>Euheterodonta</taxon>
        <taxon>Imparidentia</taxon>
        <taxon>Neoheterodontei</taxon>
        <taxon>Myida</taxon>
        <taxon>Dreissenoidea</taxon>
        <taxon>Dreissenidae</taxon>
        <taxon>Dreissena</taxon>
    </lineage>
</organism>
<accession>A0A9D3YLG7</accession>
<protein>
    <submittedName>
        <fullName evidence="1">Uncharacterized protein</fullName>
    </submittedName>
</protein>
<dbReference type="AlphaFoldDB" id="A0A9D3YLG7"/>